<feature type="compositionally biased region" description="Basic and acidic residues" evidence="6">
    <location>
        <begin position="274"/>
        <end position="286"/>
    </location>
</feature>
<feature type="compositionally biased region" description="Basic and acidic residues" evidence="6">
    <location>
        <begin position="142"/>
        <end position="152"/>
    </location>
</feature>
<dbReference type="PANTHER" id="PTHR45912">
    <property type="entry name" value="CILIA- AND FLAGELLA-ASSOCIATED PROTEIN 47"/>
    <property type="match status" value="1"/>
</dbReference>
<dbReference type="GO" id="GO:0060271">
    <property type="term" value="P:cilium assembly"/>
    <property type="evidence" value="ECO:0007669"/>
    <property type="project" value="TreeGrafter"/>
</dbReference>
<accession>X6NVY1</accession>
<keyword evidence="4" id="KW-0969">Cilium</keyword>
<dbReference type="EMBL" id="ASPP01005462">
    <property type="protein sequence ID" value="ETO30455.1"/>
    <property type="molecule type" value="Genomic_DNA"/>
</dbReference>
<gene>
    <name evidence="8" type="ORF">RFI_06664</name>
</gene>
<organism evidence="8 9">
    <name type="scientific">Reticulomyxa filosa</name>
    <dbReference type="NCBI Taxonomy" id="46433"/>
    <lineage>
        <taxon>Eukaryota</taxon>
        <taxon>Sar</taxon>
        <taxon>Rhizaria</taxon>
        <taxon>Retaria</taxon>
        <taxon>Foraminifera</taxon>
        <taxon>Monothalamids</taxon>
        <taxon>Reticulomyxidae</taxon>
        <taxon>Reticulomyxa</taxon>
    </lineage>
</organism>
<feature type="region of interest" description="Disordered" evidence="6">
    <location>
        <begin position="140"/>
        <end position="170"/>
    </location>
</feature>
<dbReference type="GO" id="GO:0005737">
    <property type="term" value="C:cytoplasm"/>
    <property type="evidence" value="ECO:0007669"/>
    <property type="project" value="UniProtKB-SubCell"/>
</dbReference>
<dbReference type="Gene3D" id="2.60.40.10">
    <property type="entry name" value="Immunoglobulins"/>
    <property type="match status" value="2"/>
</dbReference>
<evidence type="ECO:0000256" key="3">
    <source>
        <dbReference type="ARBA" id="ARBA00022490"/>
    </source>
</evidence>
<evidence type="ECO:0000313" key="8">
    <source>
        <dbReference type="EMBL" id="ETO30455.1"/>
    </source>
</evidence>
<comment type="caution">
    <text evidence="8">The sequence shown here is derived from an EMBL/GenBank/DDBJ whole genome shotgun (WGS) entry which is preliminary data.</text>
</comment>
<dbReference type="PANTHER" id="PTHR45912:SF3">
    <property type="entry name" value="CILIA- AND FLAGELLA-ASSOCIATED PROTEIN 47"/>
    <property type="match status" value="1"/>
</dbReference>
<evidence type="ECO:0000256" key="6">
    <source>
        <dbReference type="SAM" id="MobiDB-lite"/>
    </source>
</evidence>
<comment type="subcellular location">
    <subcellularLocation>
        <location evidence="1">Cell projection</location>
        <location evidence="1">Cilium</location>
    </subcellularLocation>
    <subcellularLocation>
        <location evidence="2">Cytoplasm</location>
    </subcellularLocation>
</comment>
<evidence type="ECO:0000256" key="4">
    <source>
        <dbReference type="ARBA" id="ARBA00023069"/>
    </source>
</evidence>
<sequence length="917" mass="103782">MPLHFEFSRIANFHVEPRFRQLLPKQSVRLLCTYIPKQLGIFSSGLVLQLNHGIETMELRVRGTCSGYGMSLLPYARRAGDQLLASPQCDPHVTTNNNELVKPKIKGHHLGSKLVGGIDKIPLDFKPCIKLITSAQFTSGNKENKDPLDGHQPHQTQTTMQEPAVQKDSGNAATITTEKICVRNDQNDLNDKKQHSYIPPFQSVTRDWNKMLKRLKFFPQLAADKTLEETAYFQASTQLNASEWSQSTLSAHATREKRSQTKANADKTKKHAQKEHVPEVRIPKDDIESDERESSPLEDSTDMNMNLYSGLKEPRLGLPKSLVSDHRLYLGNNVIVDPLTVGQDFALVKQNKVRTKNGNDAHAATPKKCKALPETQAELRDCNSSLTREELRNLSFMPKVLELKEVCVRSMVKKLVTITNTCKKSILVEMDIANNKYAVDLQHSGPQLSQVIPSHEMAGFDLVLQCTQVKEVDTNIIFKVNNLHSLAIPLKAKIIPINLHLSTQILEFKFLPQALDFHVIQILVLRNSLPLPVTYRIQCPLTEIRSHPTQGTIEPQSSSKVNFMWEPTQARSFENQKISDYVSVQIVDGVEKTVRCMTYLPEAQCQLSAKQILFDSIAIGVKHQKTVTIRNLGNTFTVFRVAHLPPCLIISPHIAKLDIGECMLLTVTFLSCDAQDYGASSTEHFTFQVIRKKKKKYFVIINTDEKVILQVRGGAPLTLEVKAHVICPEVEILQREFNFGGVLLGDTKLLPLTIKNDSNVEAYLFLDLASQESEYQSLDIEYPEEWSHESGEPLLCSIVRLEREEGSIAASNRQSDDELEPIDAIRKKRSSRVSSDSKSQLQLASSPESNLFFNELKFFNEKRDKVMEISNSSRSLKELYTENVQIVHCDFLRQYGSQAKDSSSSLIFFFFFFFFFF</sequence>
<keyword evidence="3" id="KW-0963">Cytoplasm</keyword>
<dbReference type="InterPro" id="IPR013783">
    <property type="entry name" value="Ig-like_fold"/>
</dbReference>
<keyword evidence="5" id="KW-0966">Cell projection</keyword>
<dbReference type="InterPro" id="IPR053879">
    <property type="entry name" value="HYDIN_VesB_CFA65-like_Ig"/>
</dbReference>
<evidence type="ECO:0000259" key="7">
    <source>
        <dbReference type="Pfam" id="PF22544"/>
    </source>
</evidence>
<feature type="compositionally biased region" description="Basic and acidic residues" evidence="6">
    <location>
        <begin position="253"/>
        <end position="267"/>
    </location>
</feature>
<proteinExistence type="predicted"/>
<keyword evidence="9" id="KW-1185">Reference proteome</keyword>
<evidence type="ECO:0000256" key="2">
    <source>
        <dbReference type="ARBA" id="ARBA00004496"/>
    </source>
</evidence>
<dbReference type="GO" id="GO:0005929">
    <property type="term" value="C:cilium"/>
    <property type="evidence" value="ECO:0007669"/>
    <property type="project" value="UniProtKB-SubCell"/>
</dbReference>
<evidence type="ECO:0000313" key="9">
    <source>
        <dbReference type="Proteomes" id="UP000023152"/>
    </source>
</evidence>
<evidence type="ECO:0000256" key="1">
    <source>
        <dbReference type="ARBA" id="ARBA00004138"/>
    </source>
</evidence>
<dbReference type="AlphaFoldDB" id="X6NVY1"/>
<feature type="domain" description="HYDIN/VesB/CFA65-like Ig-like" evidence="7">
    <location>
        <begin position="606"/>
        <end position="690"/>
    </location>
</feature>
<protein>
    <recommendedName>
        <fullName evidence="7">HYDIN/VesB/CFA65-like Ig-like domain-containing protein</fullName>
    </recommendedName>
</protein>
<dbReference type="Proteomes" id="UP000023152">
    <property type="component" value="Unassembled WGS sequence"/>
</dbReference>
<reference evidence="8 9" key="1">
    <citation type="journal article" date="2013" name="Curr. Biol.">
        <title>The Genome of the Foraminiferan Reticulomyxa filosa.</title>
        <authorList>
            <person name="Glockner G."/>
            <person name="Hulsmann N."/>
            <person name="Schleicher M."/>
            <person name="Noegel A.A."/>
            <person name="Eichinger L."/>
            <person name="Gallinger C."/>
            <person name="Pawlowski J."/>
            <person name="Sierra R."/>
            <person name="Euteneuer U."/>
            <person name="Pillet L."/>
            <person name="Moustafa A."/>
            <person name="Platzer M."/>
            <person name="Groth M."/>
            <person name="Szafranski K."/>
            <person name="Schliwa M."/>
        </authorList>
    </citation>
    <scope>NUCLEOTIDE SEQUENCE [LARGE SCALE GENOMIC DNA]</scope>
</reference>
<evidence type="ECO:0000256" key="5">
    <source>
        <dbReference type="ARBA" id="ARBA00023273"/>
    </source>
</evidence>
<dbReference type="Pfam" id="PF22544">
    <property type="entry name" value="HYDIN_VesB_CFA65-like_Ig"/>
    <property type="match status" value="1"/>
</dbReference>
<feature type="region of interest" description="Disordered" evidence="6">
    <location>
        <begin position="246"/>
        <end position="304"/>
    </location>
</feature>
<dbReference type="OrthoDB" id="10060824at2759"/>
<name>X6NVY1_RETFI</name>